<feature type="transmembrane region" description="Helical" evidence="1">
    <location>
        <begin position="46"/>
        <end position="64"/>
    </location>
</feature>
<evidence type="ECO:0000256" key="1">
    <source>
        <dbReference type="SAM" id="Phobius"/>
    </source>
</evidence>
<dbReference type="PROSITE" id="PS51257">
    <property type="entry name" value="PROKAR_LIPOPROTEIN"/>
    <property type="match status" value="1"/>
</dbReference>
<feature type="transmembrane region" description="Helical" evidence="1">
    <location>
        <begin position="95"/>
        <end position="117"/>
    </location>
</feature>
<feature type="transmembrane region" description="Helical" evidence="1">
    <location>
        <begin position="129"/>
        <end position="147"/>
    </location>
</feature>
<dbReference type="Proteomes" id="UP000652847">
    <property type="component" value="Unassembled WGS sequence"/>
</dbReference>
<gene>
    <name evidence="2" type="ORF">H8S54_03085</name>
</gene>
<dbReference type="GO" id="GO:0016747">
    <property type="term" value="F:acyltransferase activity, transferring groups other than amino-acyl groups"/>
    <property type="evidence" value="ECO:0007669"/>
    <property type="project" value="TreeGrafter"/>
</dbReference>
<dbReference type="Pfam" id="PF00756">
    <property type="entry name" value="Esterase"/>
    <property type="match status" value="1"/>
</dbReference>
<feature type="transmembrane region" description="Helical" evidence="1">
    <location>
        <begin position="18"/>
        <end position="40"/>
    </location>
</feature>
<evidence type="ECO:0008006" key="4">
    <source>
        <dbReference type="Google" id="ProtNLM"/>
    </source>
</evidence>
<proteinExistence type="predicted"/>
<evidence type="ECO:0000313" key="2">
    <source>
        <dbReference type="EMBL" id="MBC5650134.1"/>
    </source>
</evidence>
<organism evidence="2 3">
    <name type="scientific">Blautia segnis</name>
    <dbReference type="NCBI Taxonomy" id="2763030"/>
    <lineage>
        <taxon>Bacteria</taxon>
        <taxon>Bacillati</taxon>
        <taxon>Bacillota</taxon>
        <taxon>Clostridia</taxon>
        <taxon>Lachnospirales</taxon>
        <taxon>Lachnospiraceae</taxon>
        <taxon>Blautia</taxon>
    </lineage>
</organism>
<dbReference type="InterPro" id="IPR050583">
    <property type="entry name" value="Mycobacterial_A85_antigen"/>
</dbReference>
<dbReference type="PANTHER" id="PTHR48098">
    <property type="entry name" value="ENTEROCHELIN ESTERASE-RELATED"/>
    <property type="match status" value="1"/>
</dbReference>
<dbReference type="AlphaFoldDB" id="A0A8I0DN46"/>
<reference evidence="2 3" key="1">
    <citation type="submission" date="2020-08" db="EMBL/GenBank/DDBJ databases">
        <title>Genome public.</title>
        <authorList>
            <person name="Liu C."/>
            <person name="Sun Q."/>
        </authorList>
    </citation>
    <scope>NUCLEOTIDE SEQUENCE [LARGE SCALE GENOMIC DNA]</scope>
    <source>
        <strain evidence="2 3">BX17</strain>
    </source>
</reference>
<dbReference type="RefSeq" id="WP_186900884.1">
    <property type="nucleotide sequence ID" value="NZ_JACOOT010000008.1"/>
</dbReference>
<dbReference type="InterPro" id="IPR029058">
    <property type="entry name" value="AB_hydrolase_fold"/>
</dbReference>
<name>A0A8I0DN46_9FIRM</name>
<dbReference type="EMBL" id="JACOOT010000008">
    <property type="protein sequence ID" value="MBC5650134.1"/>
    <property type="molecule type" value="Genomic_DNA"/>
</dbReference>
<accession>A0A8I0DN46</accession>
<keyword evidence="1" id="KW-0812">Transmembrane</keyword>
<dbReference type="SUPFAM" id="SSF53474">
    <property type="entry name" value="alpha/beta-Hydrolases"/>
    <property type="match status" value="1"/>
</dbReference>
<keyword evidence="1" id="KW-1133">Transmembrane helix</keyword>
<keyword evidence="1" id="KW-0472">Membrane</keyword>
<feature type="transmembrane region" description="Helical" evidence="1">
    <location>
        <begin position="71"/>
        <end position="89"/>
    </location>
</feature>
<evidence type="ECO:0000313" key="3">
    <source>
        <dbReference type="Proteomes" id="UP000652847"/>
    </source>
</evidence>
<comment type="caution">
    <text evidence="2">The sequence shown here is derived from an EMBL/GenBank/DDBJ whole genome shotgun (WGS) entry which is preliminary data.</text>
</comment>
<dbReference type="PANTHER" id="PTHR48098:SF1">
    <property type="entry name" value="DIACYLGLYCEROL ACYLTRANSFERASE_MYCOLYLTRANSFERASE AG85A"/>
    <property type="match status" value="1"/>
</dbReference>
<dbReference type="Gene3D" id="3.40.50.1820">
    <property type="entry name" value="alpha/beta hydrolase"/>
    <property type="match status" value="1"/>
</dbReference>
<sequence>MKICDEKQRKFEKDAVDWICRITSGILILFACIDIVRFAMLGDKTAFITFGVIAVAFILLAVAAWKSRMPFLYLVIGAAAFVLYFNTNFSTSTYYFNWMFLVECIVAAVGGILGTGYMVWKKTPVGKAAVFPLLAAVLIAAGALGFWKMRYEAAHNADGQARDELWAVPEKYDGAEPEQAGTVEEVVYETKAYATDERTVTKTAYVYLPYGYSEEREYNILYLMHGTGDDEKYWLKTNPYNKTMLDNLIASGDIQPLIVVTPTFYVEDDCVEDLDQLTYFFAKELRNDLMPEIESSYSTYAKSADDVGFSESRDHRAFAGLSRGAVTMYHSVLCQSLDYFSWFGAFSGSRTDAQAFEDTIQAGDFADLPIHYLYVASGNFDFALPGQVQDYQALLDIEPRLRSGVNTTFDVFPMRYHSMGNWHLALYNYLQKIFL</sequence>
<protein>
    <recommendedName>
        <fullName evidence="4">Esterase</fullName>
    </recommendedName>
</protein>
<keyword evidence="3" id="KW-1185">Reference proteome</keyword>
<dbReference type="InterPro" id="IPR000801">
    <property type="entry name" value="Esterase-like"/>
</dbReference>